<organism evidence="2">
    <name type="scientific">Tanacetum cinerariifolium</name>
    <name type="common">Dalmatian daisy</name>
    <name type="synonym">Chrysanthemum cinerariifolium</name>
    <dbReference type="NCBI Taxonomy" id="118510"/>
    <lineage>
        <taxon>Eukaryota</taxon>
        <taxon>Viridiplantae</taxon>
        <taxon>Streptophyta</taxon>
        <taxon>Embryophyta</taxon>
        <taxon>Tracheophyta</taxon>
        <taxon>Spermatophyta</taxon>
        <taxon>Magnoliopsida</taxon>
        <taxon>eudicotyledons</taxon>
        <taxon>Gunneridae</taxon>
        <taxon>Pentapetalae</taxon>
        <taxon>asterids</taxon>
        <taxon>campanulids</taxon>
        <taxon>Asterales</taxon>
        <taxon>Asteraceae</taxon>
        <taxon>Asteroideae</taxon>
        <taxon>Anthemideae</taxon>
        <taxon>Anthemidinae</taxon>
        <taxon>Tanacetum</taxon>
    </lineage>
</organism>
<dbReference type="AlphaFoldDB" id="A0A699KPJ9"/>
<comment type="caution">
    <text evidence="2">The sequence shown here is derived from an EMBL/GenBank/DDBJ whole genome shotgun (WGS) entry which is preliminary data.</text>
</comment>
<gene>
    <name evidence="2" type="ORF">Tci_671885</name>
</gene>
<keyword evidence="2" id="KW-0808">Transferase</keyword>
<reference evidence="2" key="1">
    <citation type="journal article" date="2019" name="Sci. Rep.">
        <title>Draft genome of Tanacetum cinerariifolium, the natural source of mosquito coil.</title>
        <authorList>
            <person name="Yamashiro T."/>
            <person name="Shiraishi A."/>
            <person name="Satake H."/>
            <person name="Nakayama K."/>
        </authorList>
    </citation>
    <scope>NUCLEOTIDE SEQUENCE</scope>
</reference>
<keyword evidence="2" id="KW-0548">Nucleotidyltransferase</keyword>
<feature type="domain" description="Reverse transcriptase Ty1/copia-type" evidence="1">
    <location>
        <begin position="1"/>
        <end position="116"/>
    </location>
</feature>
<name>A0A699KPJ9_TANCI</name>
<dbReference type="EMBL" id="BKCJ010530540">
    <property type="protein sequence ID" value="GFA99913.1"/>
    <property type="molecule type" value="Genomic_DNA"/>
</dbReference>
<dbReference type="Pfam" id="PF07727">
    <property type="entry name" value="RVT_2"/>
    <property type="match status" value="1"/>
</dbReference>
<dbReference type="GO" id="GO:0003964">
    <property type="term" value="F:RNA-directed DNA polymerase activity"/>
    <property type="evidence" value="ECO:0007669"/>
    <property type="project" value="UniProtKB-KW"/>
</dbReference>
<keyword evidence="2" id="KW-0695">RNA-directed DNA polymerase</keyword>
<accession>A0A699KPJ9</accession>
<dbReference type="InterPro" id="IPR013103">
    <property type="entry name" value="RVT_2"/>
</dbReference>
<proteinExistence type="predicted"/>
<protein>
    <submittedName>
        <fullName evidence="2">Ribonuclease H-like domain, reverse transcriptase, RNA-dependent DNA polymerase</fullName>
    </submittedName>
</protein>
<sequence>MCWNIKLDNTLKSLDFKKCALEQAIYTKASKDSLLLVGVYVDDLIITGTPKKEIDKFKAQMEEKFKMSDLGLLAYYLGNEVTQTKGNISIKQSSYINKILKEAGMLESNETVIPMDPGTTLTKKTE</sequence>
<evidence type="ECO:0000259" key="1">
    <source>
        <dbReference type="Pfam" id="PF07727"/>
    </source>
</evidence>
<evidence type="ECO:0000313" key="2">
    <source>
        <dbReference type="EMBL" id="GFA99913.1"/>
    </source>
</evidence>